<dbReference type="PROSITE" id="PS00137">
    <property type="entry name" value="SUBTILASE_HIS"/>
    <property type="match status" value="1"/>
</dbReference>
<feature type="domain" description="Peptidase S8/S53" evidence="8">
    <location>
        <begin position="22"/>
        <end position="277"/>
    </location>
</feature>
<reference evidence="9" key="1">
    <citation type="journal article" date="2021" name="PeerJ">
        <title>Extensive microbial diversity within the chicken gut microbiome revealed by metagenomics and culture.</title>
        <authorList>
            <person name="Gilroy R."/>
            <person name="Ravi A."/>
            <person name="Getino M."/>
            <person name="Pursley I."/>
            <person name="Horton D.L."/>
            <person name="Alikhan N.F."/>
            <person name="Baker D."/>
            <person name="Gharbi K."/>
            <person name="Hall N."/>
            <person name="Watson M."/>
            <person name="Adriaenssens E.M."/>
            <person name="Foster-Nyarko E."/>
            <person name="Jarju S."/>
            <person name="Secka A."/>
            <person name="Antonio M."/>
            <person name="Oren A."/>
            <person name="Chaudhuri R.R."/>
            <person name="La Ragione R."/>
            <person name="Hildebrand F."/>
            <person name="Pallen M.J."/>
        </authorList>
    </citation>
    <scope>NUCLEOTIDE SEQUENCE</scope>
    <source>
        <strain evidence="9">CHK196-3914</strain>
    </source>
</reference>
<keyword evidence="3 6" id="KW-0378">Hydrolase</keyword>
<dbReference type="PROSITE" id="PS00138">
    <property type="entry name" value="SUBTILASE_SER"/>
    <property type="match status" value="1"/>
</dbReference>
<dbReference type="InterPro" id="IPR050131">
    <property type="entry name" value="Peptidase_S8_subtilisin-like"/>
</dbReference>
<comment type="caution">
    <text evidence="9">The sequence shown here is derived from an EMBL/GenBank/DDBJ whole genome shotgun (WGS) entry which is preliminary data.</text>
</comment>
<dbReference type="InterPro" id="IPR023827">
    <property type="entry name" value="Peptidase_S8_Asp-AS"/>
</dbReference>
<dbReference type="InterPro" id="IPR022398">
    <property type="entry name" value="Peptidase_S8_His-AS"/>
</dbReference>
<evidence type="ECO:0000256" key="3">
    <source>
        <dbReference type="ARBA" id="ARBA00022801"/>
    </source>
</evidence>
<dbReference type="Pfam" id="PF00082">
    <property type="entry name" value="Peptidase_S8"/>
    <property type="match status" value="1"/>
</dbReference>
<dbReference type="InterPro" id="IPR023828">
    <property type="entry name" value="Peptidase_S8_Ser-AS"/>
</dbReference>
<evidence type="ECO:0000256" key="4">
    <source>
        <dbReference type="ARBA" id="ARBA00022825"/>
    </source>
</evidence>
<sequence length="301" mass="32006">MRWVKQTVGYWCDDTVTGKYCGKNICTAVLDTGISVHPDLRDGIVGFRDFINDSSGCYDDSGHGTHVAGIMAGNGLASAGSYAGMAPDAELLIGKVLDRDGNGDVDHILRGMEWVMSEKARFRIRIVNISVGTQPGLADRQKARLLKAVEDLWDAGLIVVVSAGNYGPEPGSVAVPGTSRKVITAGVPDRPGPSGCSRKKLNYSGRGPTSECIVKPDVFAPGTGIISCNGKYSLPGEHLYTVKSGTSMATPVVSGALACLLSKYPDMTNVEAKLKIRESCIRYPGTESGWGLLNVERLLRV</sequence>
<accession>A0A9D2K2S5</accession>
<dbReference type="PROSITE" id="PS00136">
    <property type="entry name" value="SUBTILASE_ASP"/>
    <property type="match status" value="1"/>
</dbReference>
<evidence type="ECO:0000256" key="1">
    <source>
        <dbReference type="ARBA" id="ARBA00011073"/>
    </source>
</evidence>
<gene>
    <name evidence="9" type="ORF">H9723_11660</name>
</gene>
<name>A0A9D2K2S5_9FIRM</name>
<dbReference type="InterPro" id="IPR036852">
    <property type="entry name" value="Peptidase_S8/S53_dom_sf"/>
</dbReference>
<evidence type="ECO:0000256" key="7">
    <source>
        <dbReference type="RuleBase" id="RU003355"/>
    </source>
</evidence>
<dbReference type="GO" id="GO:0006508">
    <property type="term" value="P:proteolysis"/>
    <property type="evidence" value="ECO:0007669"/>
    <property type="project" value="UniProtKB-KW"/>
</dbReference>
<dbReference type="InterPro" id="IPR015500">
    <property type="entry name" value="Peptidase_S8_subtilisin-rel"/>
</dbReference>
<dbReference type="PRINTS" id="PR00723">
    <property type="entry name" value="SUBTILISIN"/>
</dbReference>
<dbReference type="PANTHER" id="PTHR43806">
    <property type="entry name" value="PEPTIDASE S8"/>
    <property type="match status" value="1"/>
</dbReference>
<protein>
    <submittedName>
        <fullName evidence="9">S8 family peptidase</fullName>
    </submittedName>
</protein>
<keyword evidence="4 6" id="KW-0720">Serine protease</keyword>
<dbReference type="PROSITE" id="PS51892">
    <property type="entry name" value="SUBTILASE"/>
    <property type="match status" value="1"/>
</dbReference>
<dbReference type="EMBL" id="DXAY01000268">
    <property type="protein sequence ID" value="HIZ75877.1"/>
    <property type="molecule type" value="Genomic_DNA"/>
</dbReference>
<keyword evidence="2 6" id="KW-0645">Protease</keyword>
<evidence type="ECO:0000313" key="9">
    <source>
        <dbReference type="EMBL" id="HIZ75877.1"/>
    </source>
</evidence>
<evidence type="ECO:0000259" key="8">
    <source>
        <dbReference type="Pfam" id="PF00082"/>
    </source>
</evidence>
<comment type="similarity">
    <text evidence="1 6 7">Belongs to the peptidase S8 family.</text>
</comment>
<feature type="active site" description="Charge relay system" evidence="5 6">
    <location>
        <position position="63"/>
    </location>
</feature>
<dbReference type="Gene3D" id="3.40.50.200">
    <property type="entry name" value="Peptidase S8/S53 domain"/>
    <property type="match status" value="1"/>
</dbReference>
<dbReference type="AlphaFoldDB" id="A0A9D2K2S5"/>
<feature type="active site" description="Charge relay system" evidence="5 6">
    <location>
        <position position="247"/>
    </location>
</feature>
<dbReference type="SUPFAM" id="SSF52743">
    <property type="entry name" value="Subtilisin-like"/>
    <property type="match status" value="1"/>
</dbReference>
<evidence type="ECO:0000313" key="10">
    <source>
        <dbReference type="Proteomes" id="UP000824116"/>
    </source>
</evidence>
<dbReference type="CDD" id="cd07487">
    <property type="entry name" value="Peptidases_S8_1"/>
    <property type="match status" value="1"/>
</dbReference>
<evidence type="ECO:0000256" key="5">
    <source>
        <dbReference type="PIRSR" id="PIRSR615500-1"/>
    </source>
</evidence>
<proteinExistence type="inferred from homology"/>
<evidence type="ECO:0000256" key="6">
    <source>
        <dbReference type="PROSITE-ProRule" id="PRU01240"/>
    </source>
</evidence>
<reference evidence="9" key="2">
    <citation type="submission" date="2021-04" db="EMBL/GenBank/DDBJ databases">
        <authorList>
            <person name="Gilroy R."/>
        </authorList>
    </citation>
    <scope>NUCLEOTIDE SEQUENCE</scope>
    <source>
        <strain evidence="9">CHK196-3914</strain>
    </source>
</reference>
<dbReference type="GO" id="GO:0004252">
    <property type="term" value="F:serine-type endopeptidase activity"/>
    <property type="evidence" value="ECO:0007669"/>
    <property type="project" value="UniProtKB-UniRule"/>
</dbReference>
<feature type="active site" description="Charge relay system" evidence="5 6">
    <location>
        <position position="31"/>
    </location>
</feature>
<dbReference type="InterPro" id="IPR000209">
    <property type="entry name" value="Peptidase_S8/S53_dom"/>
</dbReference>
<dbReference type="PANTHER" id="PTHR43806:SF11">
    <property type="entry name" value="CEREVISIN-RELATED"/>
    <property type="match status" value="1"/>
</dbReference>
<evidence type="ECO:0000256" key="2">
    <source>
        <dbReference type="ARBA" id="ARBA00022670"/>
    </source>
</evidence>
<dbReference type="Proteomes" id="UP000824116">
    <property type="component" value="Unassembled WGS sequence"/>
</dbReference>
<organism evidence="9 10">
    <name type="scientific">Candidatus Mediterraneibacter stercoravium</name>
    <dbReference type="NCBI Taxonomy" id="2838685"/>
    <lineage>
        <taxon>Bacteria</taxon>
        <taxon>Bacillati</taxon>
        <taxon>Bacillota</taxon>
        <taxon>Clostridia</taxon>
        <taxon>Lachnospirales</taxon>
        <taxon>Lachnospiraceae</taxon>
        <taxon>Mediterraneibacter</taxon>
    </lineage>
</organism>